<dbReference type="GO" id="GO:0051301">
    <property type="term" value="P:cell division"/>
    <property type="evidence" value="ECO:0007669"/>
    <property type="project" value="UniProtKB-KW"/>
</dbReference>
<keyword evidence="2 3" id="KW-0067">ATP-binding</keyword>
<evidence type="ECO:0000313" key="7">
    <source>
        <dbReference type="Proteomes" id="UP000321181"/>
    </source>
</evidence>
<evidence type="ECO:0000256" key="4">
    <source>
        <dbReference type="SAM" id="Phobius"/>
    </source>
</evidence>
<dbReference type="Gene3D" id="3.40.50.300">
    <property type="entry name" value="P-loop containing nucleotide triphosphate hydrolases"/>
    <property type="match status" value="1"/>
</dbReference>
<dbReference type="SUPFAM" id="SSF52540">
    <property type="entry name" value="P-loop containing nucleoside triphosphate hydrolases"/>
    <property type="match status" value="1"/>
</dbReference>
<keyword evidence="7" id="KW-1185">Reference proteome</keyword>
<reference evidence="6 7" key="1">
    <citation type="submission" date="2019-07" db="EMBL/GenBank/DDBJ databases">
        <title>Whole genome shotgun sequence of Cellulomonas aerilata NBRC 106308.</title>
        <authorList>
            <person name="Hosoyama A."/>
            <person name="Uohara A."/>
            <person name="Ohji S."/>
            <person name="Ichikawa N."/>
        </authorList>
    </citation>
    <scope>NUCLEOTIDE SEQUENCE [LARGE SCALE GENOMIC DNA]</scope>
    <source>
        <strain evidence="6 7">NBRC 106308</strain>
    </source>
</reference>
<dbReference type="GO" id="GO:0005524">
    <property type="term" value="F:ATP binding"/>
    <property type="evidence" value="ECO:0007669"/>
    <property type="project" value="UniProtKB-UniRule"/>
</dbReference>
<sequence length="489" mass="52527">MNRMGGDRRDTGPVRLNIARVRLPLTAVVAAWVGRRLAAGVWWVLRRPGAVTVVGLVLVALWVTVAHGPLPVLAVVAVAGSTLLIWSHVHPGSFAPVVVWRARGLWRAGSVYRWAWQPAMVATGLAMRVDGTEYLPRIVSVSSTQSVDRVRVRMLPGQTQPDWATNGQRLAQTFGAVDCRTRSVPGKVHELVLWFLTADPLTRPVAPFEPADPPALKGLPVAKGEDGQIHRVRLLGAHLLVVGATGAGKGSVLWSLINALSAGIRDRLVQVWAIDPKGGMELAAGADMFARFVYGGTPDGGDDTAYEVQFAQVLEDAVTVMRRRQAALRGRARLHTPTTDEPLIVVIIDELASLTAYINDRDAKRRITAALSLLLSQGRAVGVSVVGAVQDPRKDIISMRDLFPTRILLRVTEPEHVALTLGQGARDRGATADLIDDATPGVAYIGQDGVPEAARVRFTHVTDDDITTLVQRYAPRAAALLPGAIAAVS</sequence>
<gene>
    <name evidence="6" type="ORF">CAE01nite_28820</name>
</gene>
<protein>
    <submittedName>
        <fullName evidence="6">Hypothetical cell division FtsK/SpoIIIE protein</fullName>
    </submittedName>
</protein>
<keyword evidence="6" id="KW-0131">Cell cycle</keyword>
<organism evidence="6 7">
    <name type="scientific">Cellulomonas aerilata</name>
    <dbReference type="NCBI Taxonomy" id="515326"/>
    <lineage>
        <taxon>Bacteria</taxon>
        <taxon>Bacillati</taxon>
        <taxon>Actinomycetota</taxon>
        <taxon>Actinomycetes</taxon>
        <taxon>Micrococcales</taxon>
        <taxon>Cellulomonadaceae</taxon>
        <taxon>Cellulomonas</taxon>
    </lineage>
</organism>
<feature type="binding site" evidence="3">
    <location>
        <begin position="243"/>
        <end position="250"/>
    </location>
    <ligand>
        <name>ATP</name>
        <dbReference type="ChEBI" id="CHEBI:30616"/>
    </ligand>
</feature>
<dbReference type="SMART" id="SM00382">
    <property type="entry name" value="AAA"/>
    <property type="match status" value="1"/>
</dbReference>
<dbReference type="InterPro" id="IPR050206">
    <property type="entry name" value="FtsK/SpoIIIE/SftA"/>
</dbReference>
<dbReference type="PANTHER" id="PTHR22683:SF41">
    <property type="entry name" value="DNA TRANSLOCASE FTSK"/>
    <property type="match status" value="1"/>
</dbReference>
<keyword evidence="1 3" id="KW-0547">Nucleotide-binding</keyword>
<dbReference type="AlphaFoldDB" id="A0A512DFA6"/>
<evidence type="ECO:0000256" key="3">
    <source>
        <dbReference type="PROSITE-ProRule" id="PRU00289"/>
    </source>
</evidence>
<dbReference type="OrthoDB" id="3217500at2"/>
<evidence type="ECO:0000256" key="1">
    <source>
        <dbReference type="ARBA" id="ARBA00022741"/>
    </source>
</evidence>
<dbReference type="PROSITE" id="PS50901">
    <property type="entry name" value="FTSK"/>
    <property type="match status" value="1"/>
</dbReference>
<dbReference type="PANTHER" id="PTHR22683">
    <property type="entry name" value="SPORULATION PROTEIN RELATED"/>
    <property type="match status" value="1"/>
</dbReference>
<keyword evidence="4" id="KW-0472">Membrane</keyword>
<dbReference type="InterPro" id="IPR002543">
    <property type="entry name" value="FtsK_dom"/>
</dbReference>
<dbReference type="Pfam" id="PF01580">
    <property type="entry name" value="FtsK_SpoIIIE"/>
    <property type="match status" value="1"/>
</dbReference>
<keyword evidence="4" id="KW-1133">Transmembrane helix</keyword>
<evidence type="ECO:0000259" key="5">
    <source>
        <dbReference type="PROSITE" id="PS50901"/>
    </source>
</evidence>
<name>A0A512DFA6_9CELL</name>
<evidence type="ECO:0000313" key="6">
    <source>
        <dbReference type="EMBL" id="GEO35157.1"/>
    </source>
</evidence>
<dbReference type="GO" id="GO:0003677">
    <property type="term" value="F:DNA binding"/>
    <property type="evidence" value="ECO:0007669"/>
    <property type="project" value="InterPro"/>
</dbReference>
<accession>A0A512DFA6</accession>
<proteinExistence type="predicted"/>
<dbReference type="EMBL" id="BJYY01000018">
    <property type="protein sequence ID" value="GEO35157.1"/>
    <property type="molecule type" value="Genomic_DNA"/>
</dbReference>
<keyword evidence="6" id="KW-0132">Cell division</keyword>
<evidence type="ECO:0000256" key="2">
    <source>
        <dbReference type="ARBA" id="ARBA00022840"/>
    </source>
</evidence>
<dbReference type="InterPro" id="IPR027417">
    <property type="entry name" value="P-loop_NTPase"/>
</dbReference>
<feature type="transmembrane region" description="Helical" evidence="4">
    <location>
        <begin position="49"/>
        <end position="65"/>
    </location>
</feature>
<feature type="domain" description="FtsK" evidence="5">
    <location>
        <begin position="218"/>
        <end position="418"/>
    </location>
</feature>
<dbReference type="InterPro" id="IPR003593">
    <property type="entry name" value="AAA+_ATPase"/>
</dbReference>
<comment type="caution">
    <text evidence="6">The sequence shown here is derived from an EMBL/GenBank/DDBJ whole genome shotgun (WGS) entry which is preliminary data.</text>
</comment>
<keyword evidence="4" id="KW-0812">Transmembrane</keyword>
<dbReference type="Proteomes" id="UP000321181">
    <property type="component" value="Unassembled WGS sequence"/>
</dbReference>